<dbReference type="Gene3D" id="3.40.1110.10">
    <property type="entry name" value="Calcium-transporting ATPase, cytoplasmic domain N"/>
    <property type="match status" value="1"/>
</dbReference>
<dbReference type="PRINTS" id="PR00119">
    <property type="entry name" value="CATATPASE"/>
</dbReference>
<feature type="binding site" evidence="19">
    <location>
        <position position="431"/>
    </location>
    <ligand>
        <name>ATP</name>
        <dbReference type="ChEBI" id="CHEBI:30616"/>
    </ligand>
</feature>
<evidence type="ECO:0000256" key="13">
    <source>
        <dbReference type="ARBA" id="ARBA00023034"/>
    </source>
</evidence>
<evidence type="ECO:0000256" key="19">
    <source>
        <dbReference type="PIRSR" id="PIRSR606539-2"/>
    </source>
</evidence>
<comment type="subcellular location">
    <subcellularLocation>
        <location evidence="3">Endomembrane system</location>
    </subcellularLocation>
    <subcellularLocation>
        <location evidence="4">Golgi apparatus</location>
    </subcellularLocation>
    <subcellularLocation>
        <location evidence="2 21">Membrane</location>
        <topology evidence="2 21">Multi-pass membrane protein</topology>
    </subcellularLocation>
</comment>
<dbReference type="FunFam" id="3.40.50.1000:FF:000001">
    <property type="entry name" value="Phospholipid-transporting ATPase IC"/>
    <property type="match status" value="1"/>
</dbReference>
<dbReference type="GO" id="GO:0045332">
    <property type="term" value="P:phospholipid translocation"/>
    <property type="evidence" value="ECO:0007669"/>
    <property type="project" value="TreeGrafter"/>
</dbReference>
<evidence type="ECO:0000256" key="18">
    <source>
        <dbReference type="PIRSR" id="PIRSR606539-1"/>
    </source>
</evidence>
<feature type="region of interest" description="Disordered" evidence="22">
    <location>
        <begin position="1"/>
        <end position="60"/>
    </location>
</feature>
<keyword evidence="6" id="KW-0812">Transmembrane</keyword>
<comment type="catalytic activity">
    <reaction evidence="15 21">
        <text>ATP + H2O + phospholipidSide 1 = ADP + phosphate + phospholipidSide 2.</text>
        <dbReference type="EC" id="7.6.2.1"/>
    </reaction>
</comment>
<evidence type="ECO:0000256" key="14">
    <source>
        <dbReference type="ARBA" id="ARBA00023136"/>
    </source>
</evidence>
<evidence type="ECO:0000256" key="7">
    <source>
        <dbReference type="ARBA" id="ARBA00022723"/>
    </source>
</evidence>
<dbReference type="Pfam" id="PF13246">
    <property type="entry name" value="Cation_ATPase"/>
    <property type="match status" value="1"/>
</dbReference>
<evidence type="ECO:0000256" key="6">
    <source>
        <dbReference type="ARBA" id="ARBA00022692"/>
    </source>
</evidence>
<evidence type="ECO:0000313" key="25">
    <source>
        <dbReference type="EMBL" id="CAG8503743.1"/>
    </source>
</evidence>
<feature type="binding site" evidence="19">
    <location>
        <position position="569"/>
    </location>
    <ligand>
        <name>ATP</name>
        <dbReference type="ChEBI" id="CHEBI:30616"/>
    </ligand>
</feature>
<evidence type="ECO:0000256" key="3">
    <source>
        <dbReference type="ARBA" id="ARBA00004308"/>
    </source>
</evidence>
<comment type="similarity">
    <text evidence="5 21">Belongs to the cation transport ATPase (P-type) (TC 3.A.3) family. Type IV subfamily.</text>
</comment>
<keyword evidence="26" id="KW-1185">Reference proteome</keyword>
<dbReference type="SFLD" id="SFLDG00002">
    <property type="entry name" value="C1.7:_P-type_atpase_like"/>
    <property type="match status" value="1"/>
</dbReference>
<dbReference type="EC" id="7.6.2.1" evidence="21"/>
<dbReference type="GO" id="GO:0006892">
    <property type="term" value="P:post-Golgi vesicle-mediated transport"/>
    <property type="evidence" value="ECO:0007669"/>
    <property type="project" value="TreeGrafter"/>
</dbReference>
<protein>
    <recommendedName>
        <fullName evidence="21">Phospholipid-transporting ATPase</fullName>
        <ecNumber evidence="21">7.6.2.1</ecNumber>
    </recommendedName>
</protein>
<dbReference type="GO" id="GO:0000287">
    <property type="term" value="F:magnesium ion binding"/>
    <property type="evidence" value="ECO:0007669"/>
    <property type="project" value="UniProtKB-UniRule"/>
</dbReference>
<evidence type="ECO:0000256" key="9">
    <source>
        <dbReference type="ARBA" id="ARBA00022840"/>
    </source>
</evidence>
<evidence type="ECO:0000256" key="21">
    <source>
        <dbReference type="RuleBase" id="RU362033"/>
    </source>
</evidence>
<feature type="domain" description="P-type ATPase N-terminal" evidence="23">
    <location>
        <begin position="107"/>
        <end position="150"/>
    </location>
</feature>
<gene>
    <name evidence="25" type="ORF">RFULGI_LOCUS2562</name>
</gene>
<dbReference type="InterPro" id="IPR001757">
    <property type="entry name" value="P_typ_ATPase"/>
</dbReference>
<dbReference type="PANTHER" id="PTHR24092">
    <property type="entry name" value="PROBABLE PHOSPHOLIPID-TRANSPORTING ATPASE"/>
    <property type="match status" value="1"/>
</dbReference>
<dbReference type="SFLD" id="SFLDS00003">
    <property type="entry name" value="Haloacid_Dehalogenase"/>
    <property type="match status" value="1"/>
</dbReference>
<evidence type="ECO:0000259" key="24">
    <source>
        <dbReference type="Pfam" id="PF16212"/>
    </source>
</evidence>
<dbReference type="InterPro" id="IPR006539">
    <property type="entry name" value="P-type_ATPase_IV"/>
</dbReference>
<dbReference type="InterPro" id="IPR023299">
    <property type="entry name" value="ATPase_P-typ_cyto_dom_N"/>
</dbReference>
<feature type="binding site" evidence="19">
    <location>
        <position position="687"/>
    </location>
    <ligand>
        <name>ATP</name>
        <dbReference type="ChEBI" id="CHEBI:30616"/>
    </ligand>
</feature>
<feature type="binding site" evidence="19">
    <location>
        <position position="664"/>
    </location>
    <ligand>
        <name>ATP</name>
        <dbReference type="ChEBI" id="CHEBI:30616"/>
    </ligand>
</feature>
<evidence type="ECO:0000256" key="22">
    <source>
        <dbReference type="SAM" id="MobiDB-lite"/>
    </source>
</evidence>
<dbReference type="FunFam" id="3.40.1110.10:FF:000064">
    <property type="entry name" value="Phospholipid-transporting ATPase"/>
    <property type="match status" value="1"/>
</dbReference>
<feature type="binding site" evidence="19">
    <location>
        <position position="296"/>
    </location>
    <ligand>
        <name>ATP</name>
        <dbReference type="ChEBI" id="CHEBI:30616"/>
    </ligand>
</feature>
<feature type="binding site" evidence="20">
    <location>
        <position position="295"/>
    </location>
    <ligand>
        <name>Mg(2+)</name>
        <dbReference type="ChEBI" id="CHEBI:18420"/>
    </ligand>
</feature>
<keyword evidence="11 21" id="KW-1278">Translocase</keyword>
<feature type="domain" description="P-type ATPase C-terminal" evidence="24">
    <location>
        <begin position="710"/>
        <end position="738"/>
    </location>
</feature>
<keyword evidence="9 19" id="KW-0067">ATP-binding</keyword>
<comment type="catalytic activity">
    <reaction evidence="17">
        <text>a 1,2-diacyl-sn-glycero-3-phospho-L-serine(out) + ATP + H2O = a 1,2-diacyl-sn-glycero-3-phospho-L-serine(in) + ADP + phosphate + H(+)</text>
        <dbReference type="Rhea" id="RHEA:38567"/>
        <dbReference type="ChEBI" id="CHEBI:15377"/>
        <dbReference type="ChEBI" id="CHEBI:15378"/>
        <dbReference type="ChEBI" id="CHEBI:30616"/>
        <dbReference type="ChEBI" id="CHEBI:43474"/>
        <dbReference type="ChEBI" id="CHEBI:57262"/>
        <dbReference type="ChEBI" id="CHEBI:456216"/>
    </reaction>
    <physiologicalReaction direction="left-to-right" evidence="17">
        <dbReference type="Rhea" id="RHEA:38568"/>
    </physiologicalReaction>
</comment>
<dbReference type="PANTHER" id="PTHR24092:SF150">
    <property type="entry name" value="PHOSPHOLIPID-TRANSPORTING ATPASE"/>
    <property type="match status" value="1"/>
</dbReference>
<dbReference type="InterPro" id="IPR032630">
    <property type="entry name" value="P_typ_ATPase_c"/>
</dbReference>
<feature type="binding site" evidence="19">
    <location>
        <position position="297"/>
    </location>
    <ligand>
        <name>ATP</name>
        <dbReference type="ChEBI" id="CHEBI:30616"/>
    </ligand>
</feature>
<feature type="binding site" evidence="19">
    <location>
        <position position="454"/>
    </location>
    <ligand>
        <name>ATP</name>
        <dbReference type="ChEBI" id="CHEBI:30616"/>
    </ligand>
</feature>
<dbReference type="OrthoDB" id="377733at2759"/>
<dbReference type="InterPro" id="IPR036412">
    <property type="entry name" value="HAD-like_sf"/>
</dbReference>
<comment type="catalytic activity">
    <reaction evidence="16">
        <text>a 1,2-diacyl-sn-glycero-3-phosphoethanolamine(out) + ATP + H2O = a 1,2-diacyl-sn-glycero-3-phosphoethanolamine(in) + ADP + phosphate + H(+)</text>
        <dbReference type="Rhea" id="RHEA:66132"/>
        <dbReference type="ChEBI" id="CHEBI:15377"/>
        <dbReference type="ChEBI" id="CHEBI:15378"/>
        <dbReference type="ChEBI" id="CHEBI:30616"/>
        <dbReference type="ChEBI" id="CHEBI:43474"/>
        <dbReference type="ChEBI" id="CHEBI:64612"/>
        <dbReference type="ChEBI" id="CHEBI:456216"/>
    </reaction>
    <physiologicalReaction direction="left-to-right" evidence="16">
        <dbReference type="Rhea" id="RHEA:66133"/>
    </physiologicalReaction>
</comment>
<dbReference type="InterPro" id="IPR044492">
    <property type="entry name" value="P_typ_ATPase_HD_dom"/>
</dbReference>
<dbReference type="GO" id="GO:0005524">
    <property type="term" value="F:ATP binding"/>
    <property type="evidence" value="ECO:0007669"/>
    <property type="project" value="UniProtKB-UniRule"/>
</dbReference>
<proteinExistence type="inferred from homology"/>
<dbReference type="SUPFAM" id="SSF81660">
    <property type="entry name" value="Metal cation-transporting ATPase, ATP-binding domain N"/>
    <property type="match status" value="1"/>
</dbReference>
<evidence type="ECO:0000256" key="12">
    <source>
        <dbReference type="ARBA" id="ARBA00022989"/>
    </source>
</evidence>
<dbReference type="Gene3D" id="3.40.50.1000">
    <property type="entry name" value="HAD superfamily/HAD-like"/>
    <property type="match status" value="1"/>
</dbReference>
<keyword evidence="10 20" id="KW-0460">Magnesium</keyword>
<dbReference type="InterPro" id="IPR032631">
    <property type="entry name" value="P-type_ATPase_N"/>
</dbReference>
<dbReference type="GO" id="GO:0140326">
    <property type="term" value="F:ATPase-coupled intramembrane lipid transporter activity"/>
    <property type="evidence" value="ECO:0007669"/>
    <property type="project" value="UniProtKB-EC"/>
</dbReference>
<dbReference type="Pfam" id="PF16209">
    <property type="entry name" value="PhoLip_ATPase_N"/>
    <property type="match status" value="1"/>
</dbReference>
<evidence type="ECO:0000256" key="4">
    <source>
        <dbReference type="ARBA" id="ARBA00004555"/>
    </source>
</evidence>
<feature type="binding site" evidence="19">
    <location>
        <position position="658"/>
    </location>
    <ligand>
        <name>ATP</name>
        <dbReference type="ChEBI" id="CHEBI:30616"/>
    </ligand>
</feature>
<feature type="binding site" evidence="19">
    <location>
        <position position="390"/>
    </location>
    <ligand>
        <name>ATP</name>
        <dbReference type="ChEBI" id="CHEBI:30616"/>
    </ligand>
</feature>
<keyword evidence="12" id="KW-1133">Transmembrane helix</keyword>
<comment type="cofactor">
    <cofactor evidence="1 20">
        <name>Mg(2+)</name>
        <dbReference type="ChEBI" id="CHEBI:18420"/>
    </cofactor>
</comment>
<feature type="binding site" evidence="20">
    <location>
        <position position="684"/>
    </location>
    <ligand>
        <name>Mg(2+)</name>
        <dbReference type="ChEBI" id="CHEBI:18420"/>
    </ligand>
</feature>
<evidence type="ECO:0000256" key="16">
    <source>
        <dbReference type="ARBA" id="ARBA00049128"/>
    </source>
</evidence>
<dbReference type="GO" id="GO:0005886">
    <property type="term" value="C:plasma membrane"/>
    <property type="evidence" value="ECO:0007669"/>
    <property type="project" value="TreeGrafter"/>
</dbReference>
<dbReference type="Pfam" id="PF16212">
    <property type="entry name" value="PhoLip_ATPase_C"/>
    <property type="match status" value="1"/>
</dbReference>
<evidence type="ECO:0000256" key="5">
    <source>
        <dbReference type="ARBA" id="ARBA00008109"/>
    </source>
</evidence>
<feature type="active site" description="4-aspartylphosphate intermediate" evidence="18">
    <location>
        <position position="295"/>
    </location>
</feature>
<feature type="binding site" evidence="19">
    <location>
        <position position="568"/>
    </location>
    <ligand>
        <name>ATP</name>
        <dbReference type="ChEBI" id="CHEBI:30616"/>
    </ligand>
</feature>
<reference evidence="25" key="1">
    <citation type="submission" date="2021-06" db="EMBL/GenBank/DDBJ databases">
        <authorList>
            <person name="Kallberg Y."/>
            <person name="Tangrot J."/>
            <person name="Rosling A."/>
        </authorList>
    </citation>
    <scope>NUCLEOTIDE SEQUENCE</scope>
    <source>
        <strain evidence="25">IN212</strain>
    </source>
</reference>
<dbReference type="NCBIfam" id="TIGR01652">
    <property type="entry name" value="ATPase-Plipid"/>
    <property type="match status" value="1"/>
</dbReference>
<dbReference type="Proteomes" id="UP000789396">
    <property type="component" value="Unassembled WGS sequence"/>
</dbReference>
<dbReference type="AlphaFoldDB" id="A0A9N9F1Z0"/>
<dbReference type="InterPro" id="IPR018303">
    <property type="entry name" value="ATPase_P-typ_P_site"/>
</dbReference>
<feature type="binding site" evidence="19">
    <location>
        <position position="567"/>
    </location>
    <ligand>
        <name>ATP</name>
        <dbReference type="ChEBI" id="CHEBI:30616"/>
    </ligand>
</feature>
<dbReference type="NCBIfam" id="TIGR01494">
    <property type="entry name" value="ATPase_P-type"/>
    <property type="match status" value="1"/>
</dbReference>
<keyword evidence="8 19" id="KW-0547">Nucleotide-binding</keyword>
<keyword evidence="14" id="KW-0472">Membrane</keyword>
<dbReference type="GO" id="GO:0005802">
    <property type="term" value="C:trans-Golgi network"/>
    <property type="evidence" value="ECO:0007669"/>
    <property type="project" value="TreeGrafter"/>
</dbReference>
<keyword evidence="7 20" id="KW-0479">Metal-binding</keyword>
<organism evidence="25 26">
    <name type="scientific">Racocetra fulgida</name>
    <dbReference type="NCBI Taxonomy" id="60492"/>
    <lineage>
        <taxon>Eukaryota</taxon>
        <taxon>Fungi</taxon>
        <taxon>Fungi incertae sedis</taxon>
        <taxon>Mucoromycota</taxon>
        <taxon>Glomeromycotina</taxon>
        <taxon>Glomeromycetes</taxon>
        <taxon>Diversisporales</taxon>
        <taxon>Gigasporaceae</taxon>
        <taxon>Racocetra</taxon>
    </lineage>
</organism>
<dbReference type="SFLD" id="SFLDF00027">
    <property type="entry name" value="p-type_atpase"/>
    <property type="match status" value="1"/>
</dbReference>
<name>A0A9N9F1Z0_9GLOM</name>
<sequence length="740" mass="83138">QQPSNPIDPFDDSATVETSQYTDNPSVPQAAAIPSFRPNLSQGDHTSFDPYFNDPFEDDEEQDFYSDSAGLMRQITNMSYSEANLPLTSDSKTETSDLPSHNGERTIYVNAPAKNSQQKFLHNKISTTKYNFFTFLPKFLYEQFSKYANIETNLKIKQATSDTSHLTNPLETSRLTGYIKSEKPNDSLYTYDGLLVMNTPNGQKQVPLDPTQLLLRGAQLRNTSWIYGIVVFTGHETKLMKNATLIVTMEVVKFQQALLINDDLDMYYEKTDTPALCRTSSLVEELGQIEYIFSDKTGTLTCNEMEFKQCSIAGIAYADKVEESKRARVVDGVEVGSHDFKQLKENIRTHPTGNVINEFLSLLSICHTVIPERKDDNPNNIMYQASSPDEGALVKGAATLDYEFTTRRPKSVNIRVNGADYEYEILSICEFNSTRKRMSTVVRGPDGKIKLYCKGADTVILERLSENNPFTDQTVQHLEDYATEGLRTLCIAMREISDEEYRHWSTIYEKASTTLVNRQDELDKAAEMIEKNLFLLGATAIEDKLQEGVPETIHTLQQAGIKIWVLTGDRQETAINIGLSCKLINEEMTLITVNEDSHWKTKDFLEKRIQSLKGRVNPDVEPLALVIDGRTLEFALDKEIEGVFLELATMCKAVICCRVSPLQKALVVKLVKRHLKAILLAIGDGANDVPMIQAAHVGVGISGLEGMQAARSADVAISQFRYLKKLLLVHGAWSYQRLIA</sequence>
<dbReference type="GO" id="GO:0032456">
    <property type="term" value="P:endocytic recycling"/>
    <property type="evidence" value="ECO:0007669"/>
    <property type="project" value="TreeGrafter"/>
</dbReference>
<dbReference type="PROSITE" id="PS00154">
    <property type="entry name" value="ATPASE_E1_E2"/>
    <property type="match status" value="1"/>
</dbReference>
<evidence type="ECO:0000256" key="2">
    <source>
        <dbReference type="ARBA" id="ARBA00004141"/>
    </source>
</evidence>
<feature type="binding site" evidence="19">
    <location>
        <position position="295"/>
    </location>
    <ligand>
        <name>ATP</name>
        <dbReference type="ChEBI" id="CHEBI:30616"/>
    </ligand>
</feature>
<feature type="compositionally biased region" description="Polar residues" evidence="22">
    <location>
        <begin position="15"/>
        <end position="27"/>
    </location>
</feature>
<evidence type="ECO:0000256" key="10">
    <source>
        <dbReference type="ARBA" id="ARBA00022842"/>
    </source>
</evidence>
<feature type="binding site" evidence="19">
    <location>
        <position position="487"/>
    </location>
    <ligand>
        <name>ATP</name>
        <dbReference type="ChEBI" id="CHEBI:30616"/>
    </ligand>
</feature>
<feature type="non-terminal residue" evidence="25">
    <location>
        <position position="740"/>
    </location>
</feature>
<evidence type="ECO:0000256" key="15">
    <source>
        <dbReference type="ARBA" id="ARBA00034036"/>
    </source>
</evidence>
<dbReference type="EMBL" id="CAJVPZ010001975">
    <property type="protein sequence ID" value="CAG8503743.1"/>
    <property type="molecule type" value="Genomic_DNA"/>
</dbReference>
<evidence type="ECO:0000256" key="8">
    <source>
        <dbReference type="ARBA" id="ARBA00022741"/>
    </source>
</evidence>
<dbReference type="SUPFAM" id="SSF56784">
    <property type="entry name" value="HAD-like"/>
    <property type="match status" value="1"/>
</dbReference>
<feature type="binding site" evidence="20">
    <location>
        <position position="297"/>
    </location>
    <ligand>
        <name>Mg(2+)</name>
        <dbReference type="ChEBI" id="CHEBI:18420"/>
    </ligand>
</feature>
<evidence type="ECO:0000256" key="1">
    <source>
        <dbReference type="ARBA" id="ARBA00001946"/>
    </source>
</evidence>
<comment type="caution">
    <text evidence="25">The sequence shown here is derived from an EMBL/GenBank/DDBJ whole genome shotgun (WGS) entry which is preliminary data.</text>
</comment>
<feature type="binding site" evidence="20">
    <location>
        <position position="688"/>
    </location>
    <ligand>
        <name>Mg(2+)</name>
        <dbReference type="ChEBI" id="CHEBI:18420"/>
    </ligand>
</feature>
<evidence type="ECO:0000256" key="17">
    <source>
        <dbReference type="ARBA" id="ARBA00051303"/>
    </source>
</evidence>
<accession>A0A9N9F1Z0</accession>
<evidence type="ECO:0000256" key="11">
    <source>
        <dbReference type="ARBA" id="ARBA00022967"/>
    </source>
</evidence>
<dbReference type="GO" id="GO:0016887">
    <property type="term" value="F:ATP hydrolysis activity"/>
    <property type="evidence" value="ECO:0007669"/>
    <property type="project" value="InterPro"/>
</dbReference>
<feature type="binding site" evidence="19">
    <location>
        <position position="688"/>
    </location>
    <ligand>
        <name>ATP</name>
        <dbReference type="ChEBI" id="CHEBI:30616"/>
    </ligand>
</feature>
<dbReference type="InterPro" id="IPR023214">
    <property type="entry name" value="HAD_sf"/>
</dbReference>
<keyword evidence="13" id="KW-0333">Golgi apparatus</keyword>
<dbReference type="FunFam" id="3.40.50.1000:FF:000010">
    <property type="entry name" value="Phospholipid-transporting ATPase"/>
    <property type="match status" value="1"/>
</dbReference>
<evidence type="ECO:0000256" key="20">
    <source>
        <dbReference type="PIRSR" id="PIRSR606539-3"/>
    </source>
</evidence>
<evidence type="ECO:0000313" key="26">
    <source>
        <dbReference type="Proteomes" id="UP000789396"/>
    </source>
</evidence>
<evidence type="ECO:0000259" key="23">
    <source>
        <dbReference type="Pfam" id="PF16209"/>
    </source>
</evidence>